<dbReference type="Proteomes" id="UP001165190">
    <property type="component" value="Unassembled WGS sequence"/>
</dbReference>
<evidence type="ECO:0000313" key="2">
    <source>
        <dbReference type="Proteomes" id="UP001165190"/>
    </source>
</evidence>
<gene>
    <name evidence="1" type="ORF">HRI_002218700</name>
</gene>
<sequence length="67" mass="7561">MSEMDIGMEMKRQSSELNSTLLDNFNIAADFSLQHHQPIDGGRERTCFGRKQEEKSNGTVDCVIAEN</sequence>
<reference evidence="1" key="1">
    <citation type="submission" date="2023-05" db="EMBL/GenBank/DDBJ databases">
        <title>Genome and transcriptome analyses reveal genes involved in the formation of fine ridges on petal epidermal cells in Hibiscus trionum.</title>
        <authorList>
            <person name="Koshimizu S."/>
            <person name="Masuda S."/>
            <person name="Ishii T."/>
            <person name="Shirasu K."/>
            <person name="Hoshino A."/>
            <person name="Arita M."/>
        </authorList>
    </citation>
    <scope>NUCLEOTIDE SEQUENCE</scope>
    <source>
        <strain evidence="1">Hamamatsu line</strain>
    </source>
</reference>
<protein>
    <submittedName>
        <fullName evidence="1">Uncharacterized protein</fullName>
    </submittedName>
</protein>
<organism evidence="1 2">
    <name type="scientific">Hibiscus trionum</name>
    <name type="common">Flower of an hour</name>
    <dbReference type="NCBI Taxonomy" id="183268"/>
    <lineage>
        <taxon>Eukaryota</taxon>
        <taxon>Viridiplantae</taxon>
        <taxon>Streptophyta</taxon>
        <taxon>Embryophyta</taxon>
        <taxon>Tracheophyta</taxon>
        <taxon>Spermatophyta</taxon>
        <taxon>Magnoliopsida</taxon>
        <taxon>eudicotyledons</taxon>
        <taxon>Gunneridae</taxon>
        <taxon>Pentapetalae</taxon>
        <taxon>rosids</taxon>
        <taxon>malvids</taxon>
        <taxon>Malvales</taxon>
        <taxon>Malvaceae</taxon>
        <taxon>Malvoideae</taxon>
        <taxon>Hibiscus</taxon>
    </lineage>
</organism>
<name>A0A9W7HXL1_HIBTR</name>
<accession>A0A9W7HXL1</accession>
<dbReference type="AlphaFoldDB" id="A0A9W7HXL1"/>
<dbReference type="EMBL" id="BSYR01000020">
    <property type="protein sequence ID" value="GMI85494.1"/>
    <property type="molecule type" value="Genomic_DNA"/>
</dbReference>
<proteinExistence type="predicted"/>
<comment type="caution">
    <text evidence="1">The sequence shown here is derived from an EMBL/GenBank/DDBJ whole genome shotgun (WGS) entry which is preliminary data.</text>
</comment>
<keyword evidence="2" id="KW-1185">Reference proteome</keyword>
<evidence type="ECO:0000313" key="1">
    <source>
        <dbReference type="EMBL" id="GMI85494.1"/>
    </source>
</evidence>